<evidence type="ECO:0000256" key="1">
    <source>
        <dbReference type="SAM" id="Phobius"/>
    </source>
</evidence>
<dbReference type="KEGG" id="ipc:IPA_02370"/>
<evidence type="ECO:0000313" key="3">
    <source>
        <dbReference type="Proteomes" id="UP001063698"/>
    </source>
</evidence>
<gene>
    <name evidence="2" type="ORF">IPA_02370</name>
</gene>
<dbReference type="AlphaFoldDB" id="A0A977KAN8"/>
<dbReference type="Proteomes" id="UP001063698">
    <property type="component" value="Chromosome"/>
</dbReference>
<sequence>MLTIKRGVSEILGSLLLAMIVLGALGWLLTQWQQGVGRSTAQLKGLTQQAELSTLRIDCTGNYIVSIDPTVPSVTDLSKDPAYSNVTYCDAELTAPSYRAYLVVQLSCDGKPLSYFIYGNFTRVIVNGIALYQFHPLSSSSLDPKVPCTSFTFYPYAYLHIVMPSGLEKLALCFVNLTSTQWTVVSCVGV</sequence>
<keyword evidence="3" id="KW-1185">Reference proteome</keyword>
<accession>A0A977KAN8</accession>
<evidence type="ECO:0000313" key="2">
    <source>
        <dbReference type="EMBL" id="UXD22179.1"/>
    </source>
</evidence>
<keyword evidence="1" id="KW-0812">Transmembrane</keyword>
<keyword evidence="1" id="KW-0472">Membrane</keyword>
<proteinExistence type="predicted"/>
<dbReference type="EMBL" id="CP006868">
    <property type="protein sequence ID" value="UXD22179.1"/>
    <property type="molecule type" value="Genomic_DNA"/>
</dbReference>
<keyword evidence="1" id="KW-1133">Transmembrane helix</keyword>
<name>A0A977KAN8_9CREN</name>
<organism evidence="2 3">
    <name type="scientific">Ignicoccus pacificus DSM 13166</name>
    <dbReference type="NCBI Taxonomy" id="940294"/>
    <lineage>
        <taxon>Archaea</taxon>
        <taxon>Thermoproteota</taxon>
        <taxon>Thermoprotei</taxon>
        <taxon>Desulfurococcales</taxon>
        <taxon>Desulfurococcaceae</taxon>
        <taxon>Ignicoccus</taxon>
    </lineage>
</organism>
<feature type="transmembrane region" description="Helical" evidence="1">
    <location>
        <begin position="12"/>
        <end position="30"/>
    </location>
</feature>
<reference evidence="2" key="1">
    <citation type="submission" date="2013-11" db="EMBL/GenBank/DDBJ databases">
        <title>Comparative genomics of Ignicoccus.</title>
        <authorList>
            <person name="Podar M."/>
        </authorList>
    </citation>
    <scope>NUCLEOTIDE SEQUENCE</scope>
    <source>
        <strain evidence="2">DSM 13166</strain>
    </source>
</reference>
<protein>
    <submittedName>
        <fullName evidence="2">Uncharacterized protein</fullName>
    </submittedName>
</protein>